<feature type="binding site" evidence="8">
    <location>
        <position position="86"/>
    </location>
    <ligand>
        <name>Zn(2+)</name>
        <dbReference type="ChEBI" id="CHEBI:29105"/>
        <note>catalytic</note>
    </ligand>
</feature>
<dbReference type="PROSITE" id="PS51747">
    <property type="entry name" value="CYT_DCMP_DEAMINASES_2"/>
    <property type="match status" value="1"/>
</dbReference>
<dbReference type="PROSITE" id="PS00903">
    <property type="entry name" value="CYT_DCMP_DEAMINASES_1"/>
    <property type="match status" value="1"/>
</dbReference>
<evidence type="ECO:0000256" key="5">
    <source>
        <dbReference type="ARBA" id="ARBA00022801"/>
    </source>
</evidence>
<dbReference type="EMBL" id="FOGU01000008">
    <property type="protein sequence ID" value="SES25193.1"/>
    <property type="molecule type" value="Genomic_DNA"/>
</dbReference>
<dbReference type="InterPro" id="IPR016192">
    <property type="entry name" value="APOBEC/CMP_deaminase_Zn-bd"/>
</dbReference>
<dbReference type="GO" id="GO:0008270">
    <property type="term" value="F:zinc ion binding"/>
    <property type="evidence" value="ECO:0007669"/>
    <property type="project" value="UniProtKB-UniRule"/>
</dbReference>
<evidence type="ECO:0000256" key="6">
    <source>
        <dbReference type="ARBA" id="ARBA00022833"/>
    </source>
</evidence>
<dbReference type="GO" id="GO:0002100">
    <property type="term" value="P:tRNA wobble adenosine to inosine editing"/>
    <property type="evidence" value="ECO:0007669"/>
    <property type="project" value="UniProtKB-UniRule"/>
</dbReference>
<keyword evidence="3 8" id="KW-0819">tRNA processing</keyword>
<keyword evidence="5 8" id="KW-0378">Hydrolase</keyword>
<comment type="function">
    <text evidence="8">Catalyzes the deamination of adenosine to inosine at the wobble position 34 of tRNA(Arg2).</text>
</comment>
<evidence type="ECO:0000259" key="9">
    <source>
        <dbReference type="PROSITE" id="PS51747"/>
    </source>
</evidence>
<dbReference type="InterPro" id="IPR016193">
    <property type="entry name" value="Cytidine_deaminase-like"/>
</dbReference>
<comment type="subunit">
    <text evidence="2 8">Homodimer.</text>
</comment>
<evidence type="ECO:0000256" key="2">
    <source>
        <dbReference type="ARBA" id="ARBA00011738"/>
    </source>
</evidence>
<dbReference type="EC" id="3.5.4.33" evidence="8"/>
<proteinExistence type="inferred from homology"/>
<dbReference type="PANTHER" id="PTHR11079:SF202">
    <property type="entry name" value="TRNA-SPECIFIC ADENOSINE DEAMINASE"/>
    <property type="match status" value="1"/>
</dbReference>
<comment type="similarity">
    <text evidence="1">Belongs to the cytidine and deoxycytidylate deaminase family. ADAT2 subfamily.</text>
</comment>
<evidence type="ECO:0000313" key="11">
    <source>
        <dbReference type="Proteomes" id="UP000198885"/>
    </source>
</evidence>
<evidence type="ECO:0000256" key="7">
    <source>
        <dbReference type="ARBA" id="ARBA00048045"/>
    </source>
</evidence>
<evidence type="ECO:0000256" key="1">
    <source>
        <dbReference type="ARBA" id="ARBA00010669"/>
    </source>
</evidence>
<feature type="binding site" evidence="8">
    <location>
        <position position="53"/>
    </location>
    <ligand>
        <name>Zn(2+)</name>
        <dbReference type="ChEBI" id="CHEBI:29105"/>
        <note>catalytic</note>
    </ligand>
</feature>
<dbReference type="STRING" id="641238.SAMN04490244_108104"/>
<dbReference type="Proteomes" id="UP000198885">
    <property type="component" value="Unassembled WGS sequence"/>
</dbReference>
<dbReference type="HAMAP" id="MF_00972">
    <property type="entry name" value="tRNA_aden_deaminase"/>
    <property type="match status" value="1"/>
</dbReference>
<feature type="domain" description="CMP/dCMP-type deaminase" evidence="9">
    <location>
        <begin position="1"/>
        <end position="111"/>
    </location>
</feature>
<dbReference type="PANTHER" id="PTHR11079">
    <property type="entry name" value="CYTOSINE DEAMINASE FAMILY MEMBER"/>
    <property type="match status" value="1"/>
</dbReference>
<dbReference type="RefSeq" id="WP_092694729.1">
    <property type="nucleotide sequence ID" value="NZ_FOGU01000008.1"/>
</dbReference>
<reference evidence="10 11" key="1">
    <citation type="submission" date="2016-10" db="EMBL/GenBank/DDBJ databases">
        <authorList>
            <person name="de Groot N.N."/>
        </authorList>
    </citation>
    <scope>NUCLEOTIDE SEQUENCE [LARGE SCALE GENOMIC DNA]</scope>
    <source>
        <strain evidence="10 11">DSM 23042</strain>
    </source>
</reference>
<comment type="catalytic activity">
    <reaction evidence="7 8">
        <text>adenosine(34) in tRNA + H2O + H(+) = inosine(34) in tRNA + NH4(+)</text>
        <dbReference type="Rhea" id="RHEA:43168"/>
        <dbReference type="Rhea" id="RHEA-COMP:10373"/>
        <dbReference type="Rhea" id="RHEA-COMP:10374"/>
        <dbReference type="ChEBI" id="CHEBI:15377"/>
        <dbReference type="ChEBI" id="CHEBI:15378"/>
        <dbReference type="ChEBI" id="CHEBI:28938"/>
        <dbReference type="ChEBI" id="CHEBI:74411"/>
        <dbReference type="ChEBI" id="CHEBI:82852"/>
        <dbReference type="EC" id="3.5.4.33"/>
    </reaction>
</comment>
<name>A0A1H9VV83_9RHOB</name>
<dbReference type="InterPro" id="IPR028883">
    <property type="entry name" value="tRNA_aden_deaminase"/>
</dbReference>
<evidence type="ECO:0000313" key="10">
    <source>
        <dbReference type="EMBL" id="SES25193.1"/>
    </source>
</evidence>
<feature type="binding site" evidence="8">
    <location>
        <position position="83"/>
    </location>
    <ligand>
        <name>Zn(2+)</name>
        <dbReference type="ChEBI" id="CHEBI:29105"/>
        <note>catalytic</note>
    </ligand>
</feature>
<accession>A0A1H9VV83</accession>
<dbReference type="InterPro" id="IPR002125">
    <property type="entry name" value="CMP_dCMP_dom"/>
</dbReference>
<comment type="cofactor">
    <cofactor evidence="8">
        <name>Zn(2+)</name>
        <dbReference type="ChEBI" id="CHEBI:29105"/>
    </cofactor>
    <text evidence="8">Binds 1 zinc ion per subunit.</text>
</comment>
<evidence type="ECO:0000256" key="8">
    <source>
        <dbReference type="HAMAP-Rule" id="MF_00972"/>
    </source>
</evidence>
<keyword evidence="4 8" id="KW-0479">Metal-binding</keyword>
<gene>
    <name evidence="8" type="primary">tadA</name>
    <name evidence="10" type="ORF">SAMN04490244_108104</name>
</gene>
<dbReference type="OrthoDB" id="9802676at2"/>
<feature type="active site" description="Proton donor" evidence="8">
    <location>
        <position position="55"/>
    </location>
</feature>
<evidence type="ECO:0000256" key="4">
    <source>
        <dbReference type="ARBA" id="ARBA00022723"/>
    </source>
</evidence>
<organism evidence="10 11">
    <name type="scientific">Tranquillimonas rosea</name>
    <dbReference type="NCBI Taxonomy" id="641238"/>
    <lineage>
        <taxon>Bacteria</taxon>
        <taxon>Pseudomonadati</taxon>
        <taxon>Pseudomonadota</taxon>
        <taxon>Alphaproteobacteria</taxon>
        <taxon>Rhodobacterales</taxon>
        <taxon>Roseobacteraceae</taxon>
        <taxon>Tranquillimonas</taxon>
    </lineage>
</organism>
<protein>
    <recommendedName>
        <fullName evidence="8">tRNA-specific adenosine deaminase</fullName>
        <ecNumber evidence="8">3.5.4.33</ecNumber>
    </recommendedName>
</protein>
<evidence type="ECO:0000256" key="3">
    <source>
        <dbReference type="ARBA" id="ARBA00022694"/>
    </source>
</evidence>
<keyword evidence="11" id="KW-1185">Reference proteome</keyword>
<dbReference type="SUPFAM" id="SSF53927">
    <property type="entry name" value="Cytidine deaminase-like"/>
    <property type="match status" value="1"/>
</dbReference>
<dbReference type="Gene3D" id="3.40.140.10">
    <property type="entry name" value="Cytidine Deaminase, domain 2"/>
    <property type="match status" value="1"/>
</dbReference>
<dbReference type="Pfam" id="PF00383">
    <property type="entry name" value="dCMP_cyt_deam_1"/>
    <property type="match status" value="1"/>
</dbReference>
<sequence length="149" mass="15325">MTFTSHMPLALDEARAAAARGEVPVGAVVVAPDGRVLAHAGNETRGRNDPTAHAELLAIRAACAALGQERLTGCALYVTLEPCAMCAAAIAASRIARLYYGAADPKSGGVAHGARVFAHPQAHHAPEVYDGIAAEAAAALLTEFFAARR</sequence>
<dbReference type="AlphaFoldDB" id="A0A1H9VV83"/>
<keyword evidence="6 8" id="KW-0862">Zinc</keyword>
<dbReference type="GO" id="GO:0052717">
    <property type="term" value="F:tRNA-specific adenosine-34 deaminase activity"/>
    <property type="evidence" value="ECO:0007669"/>
    <property type="project" value="UniProtKB-UniRule"/>
</dbReference>